<keyword evidence="6" id="KW-1185">Reference proteome</keyword>
<dbReference type="InterPro" id="IPR001223">
    <property type="entry name" value="Glyco_hydro18_cat"/>
</dbReference>
<dbReference type="InterPro" id="IPR029070">
    <property type="entry name" value="Chitinase_insertion_sf"/>
</dbReference>
<dbReference type="Proteomes" id="UP001226434">
    <property type="component" value="Unassembled WGS sequence"/>
</dbReference>
<evidence type="ECO:0000256" key="3">
    <source>
        <dbReference type="ARBA" id="ARBA00023024"/>
    </source>
</evidence>
<protein>
    <recommendedName>
        <fullName evidence="2">chitinase</fullName>
        <ecNumber evidence="2">3.2.1.14</ecNumber>
    </recommendedName>
</protein>
<keyword evidence="3" id="KW-0146">Chitin degradation</keyword>
<dbReference type="SUPFAM" id="SSF51445">
    <property type="entry name" value="(Trans)glycosidases"/>
    <property type="match status" value="1"/>
</dbReference>
<keyword evidence="3" id="KW-0624">Polysaccharide degradation</keyword>
<evidence type="ECO:0000313" key="6">
    <source>
        <dbReference type="Proteomes" id="UP001226434"/>
    </source>
</evidence>
<sequence>MRILLATIFTLVLINCVTAQKKKLAVIAYYAGRPTMVDSFPIEKITHLIFSFAHLRNDSMVIGNARDSVTIANMVKLKSRNPKLKVMLSMGGWGGCQYCSSVFADSAKRKTFAQTAKNLTDYFHTDGIDIDWEYPAVVGYPSHQYMTKDRANFTKLMRDLRDALGPDAELSFAAGGLKQHIDSSFEWKQVMKYADRVNLMSYDLVCGYDTVSGHHTALYSTPEQYSSVDDGVKRLLKWGVPANKIAIGAAFYARIFANSTNANDGLYQPTHFYRGVSWRKFDSTFSAANGYKKYWDKVAEAPYLYNDSLKYFVTYDDSVSVHLKTKYAMQKKLNGVMFWQLADDSFQHGLLDVIDETKKGLPPGKAVTVHKRFDR</sequence>
<name>A0ABT6RBE4_9BACT</name>
<organism evidence="5 6">
    <name type="scientific">Pinibacter soli</name>
    <dbReference type="NCBI Taxonomy" id="3044211"/>
    <lineage>
        <taxon>Bacteria</taxon>
        <taxon>Pseudomonadati</taxon>
        <taxon>Bacteroidota</taxon>
        <taxon>Chitinophagia</taxon>
        <taxon>Chitinophagales</taxon>
        <taxon>Chitinophagaceae</taxon>
        <taxon>Pinibacter</taxon>
    </lineage>
</organism>
<dbReference type="PANTHER" id="PTHR11177:SF317">
    <property type="entry name" value="CHITINASE 12-RELATED"/>
    <property type="match status" value="1"/>
</dbReference>
<dbReference type="SMART" id="SM00636">
    <property type="entry name" value="Glyco_18"/>
    <property type="match status" value="1"/>
</dbReference>
<dbReference type="PANTHER" id="PTHR11177">
    <property type="entry name" value="CHITINASE"/>
    <property type="match status" value="1"/>
</dbReference>
<evidence type="ECO:0000256" key="2">
    <source>
        <dbReference type="ARBA" id="ARBA00012729"/>
    </source>
</evidence>
<dbReference type="CDD" id="cd06548">
    <property type="entry name" value="GH18_chitinase"/>
    <property type="match status" value="1"/>
</dbReference>
<dbReference type="Gene3D" id="3.10.50.10">
    <property type="match status" value="1"/>
</dbReference>
<comment type="caution">
    <text evidence="5">The sequence shown here is derived from an EMBL/GenBank/DDBJ whole genome shotgun (WGS) entry which is preliminary data.</text>
</comment>
<accession>A0ABT6RBE4</accession>
<evidence type="ECO:0000259" key="4">
    <source>
        <dbReference type="PROSITE" id="PS51910"/>
    </source>
</evidence>
<keyword evidence="3" id="KW-0119">Carbohydrate metabolism</keyword>
<evidence type="ECO:0000313" key="5">
    <source>
        <dbReference type="EMBL" id="MDI3319244.1"/>
    </source>
</evidence>
<evidence type="ECO:0000256" key="1">
    <source>
        <dbReference type="ARBA" id="ARBA00000822"/>
    </source>
</evidence>
<dbReference type="InterPro" id="IPR050314">
    <property type="entry name" value="Glycosyl_Hydrlase_18"/>
</dbReference>
<dbReference type="Pfam" id="PF00704">
    <property type="entry name" value="Glyco_hydro_18"/>
    <property type="match status" value="1"/>
</dbReference>
<dbReference type="Gene3D" id="3.20.20.80">
    <property type="entry name" value="Glycosidases"/>
    <property type="match status" value="2"/>
</dbReference>
<dbReference type="InterPro" id="IPR011583">
    <property type="entry name" value="Chitinase_II/V-like_cat"/>
</dbReference>
<dbReference type="PROSITE" id="PS51910">
    <property type="entry name" value="GH18_2"/>
    <property type="match status" value="1"/>
</dbReference>
<dbReference type="EC" id="3.2.1.14" evidence="2"/>
<gene>
    <name evidence="5" type="ORF">QJ048_05640</name>
</gene>
<proteinExistence type="predicted"/>
<dbReference type="InterPro" id="IPR017853">
    <property type="entry name" value="GH"/>
</dbReference>
<reference evidence="5 6" key="1">
    <citation type="submission" date="2023-05" db="EMBL/GenBank/DDBJ databases">
        <title>Genome sequence of Pinibacter sp. MAH-24.</title>
        <authorList>
            <person name="Huq M.A."/>
        </authorList>
    </citation>
    <scope>NUCLEOTIDE SEQUENCE [LARGE SCALE GENOMIC DNA]</scope>
    <source>
        <strain evidence="5 6">MAH-24</strain>
    </source>
</reference>
<dbReference type="RefSeq" id="WP_282333359.1">
    <property type="nucleotide sequence ID" value="NZ_JASBRG010000003.1"/>
</dbReference>
<dbReference type="GO" id="GO:0016787">
    <property type="term" value="F:hydrolase activity"/>
    <property type="evidence" value="ECO:0007669"/>
    <property type="project" value="UniProtKB-KW"/>
</dbReference>
<comment type="catalytic activity">
    <reaction evidence="1">
        <text>Random endo-hydrolysis of N-acetyl-beta-D-glucosaminide (1-&gt;4)-beta-linkages in chitin and chitodextrins.</text>
        <dbReference type="EC" id="3.2.1.14"/>
    </reaction>
</comment>
<dbReference type="SUPFAM" id="SSF54556">
    <property type="entry name" value="Chitinase insertion domain"/>
    <property type="match status" value="1"/>
</dbReference>
<feature type="domain" description="GH18" evidence="4">
    <location>
        <begin position="24"/>
        <end position="361"/>
    </location>
</feature>
<dbReference type="EMBL" id="JASBRG010000003">
    <property type="protein sequence ID" value="MDI3319244.1"/>
    <property type="molecule type" value="Genomic_DNA"/>
</dbReference>
<keyword evidence="5" id="KW-0378">Hydrolase</keyword>